<reference evidence="7" key="1">
    <citation type="submission" date="2025-08" db="UniProtKB">
        <authorList>
            <consortium name="Ensembl"/>
        </authorList>
    </citation>
    <scope>IDENTIFICATION</scope>
</reference>
<evidence type="ECO:0000256" key="4">
    <source>
        <dbReference type="PROSITE-ProRule" id="PRU00176"/>
    </source>
</evidence>
<dbReference type="SUPFAM" id="SSF54928">
    <property type="entry name" value="RNA-binding domain, RBD"/>
    <property type="match status" value="1"/>
</dbReference>
<dbReference type="InterPro" id="IPR039157">
    <property type="entry name" value="RBM18_RRM"/>
</dbReference>
<protein>
    <recommendedName>
        <fullName evidence="1">Probable RNA-binding protein 18</fullName>
    </recommendedName>
    <alternativeName>
        <fullName evidence="3">RNA-binding motif protein 18</fullName>
    </alternativeName>
</protein>
<dbReference type="InterPro" id="IPR000504">
    <property type="entry name" value="RRM_dom"/>
</dbReference>
<evidence type="ECO:0000313" key="7">
    <source>
        <dbReference type="Ensembl" id="ENSEBUP00000014470.1"/>
    </source>
</evidence>
<dbReference type="OMA" id="FACGRPL"/>
<dbReference type="PANTHER" id="PTHR21245">
    <property type="entry name" value="HETEROGENEOUS NUCLEAR RIBONUCLEOPROTEIN"/>
    <property type="match status" value="1"/>
</dbReference>
<dbReference type="Proteomes" id="UP000694388">
    <property type="component" value="Unplaced"/>
</dbReference>
<sequence length="194" mass="21932">MDKKREASQLAIDSAAVLSEGCRHDGHRLWIGNLDLRLSEYHLLRLLKRIGTVRQFDFLFHRSGPLEGQPRGYCFVNFSSKQEAERAIEKLNGKLALSRPLVVRWAHAQQQPTYERQREPNLPSSLEPSATETEPPCASSLTLSAKIQAIEAKLRLMDQQEDLEPPVPVLSRLLPKPPTSPNTRGGRGRRGPRR</sequence>
<keyword evidence="2 4" id="KW-0694">RNA-binding</keyword>
<evidence type="ECO:0000259" key="6">
    <source>
        <dbReference type="PROSITE" id="PS50102"/>
    </source>
</evidence>
<dbReference type="GO" id="GO:0003723">
    <property type="term" value="F:RNA binding"/>
    <property type="evidence" value="ECO:0007669"/>
    <property type="project" value="UniProtKB-UniRule"/>
</dbReference>
<evidence type="ECO:0000256" key="3">
    <source>
        <dbReference type="ARBA" id="ARBA00030780"/>
    </source>
</evidence>
<dbReference type="InterPro" id="IPR012677">
    <property type="entry name" value="Nucleotide-bd_a/b_plait_sf"/>
</dbReference>
<dbReference type="FunFam" id="3.30.70.330:FF:000185">
    <property type="entry name" value="Probable RNA-binding protein 18"/>
    <property type="match status" value="1"/>
</dbReference>
<keyword evidence="8" id="KW-1185">Reference proteome</keyword>
<dbReference type="Gene3D" id="3.30.70.330">
    <property type="match status" value="1"/>
</dbReference>
<evidence type="ECO:0000256" key="5">
    <source>
        <dbReference type="SAM" id="MobiDB-lite"/>
    </source>
</evidence>
<organism evidence="7 8">
    <name type="scientific">Eptatretus burgeri</name>
    <name type="common">Inshore hagfish</name>
    <dbReference type="NCBI Taxonomy" id="7764"/>
    <lineage>
        <taxon>Eukaryota</taxon>
        <taxon>Metazoa</taxon>
        <taxon>Chordata</taxon>
        <taxon>Craniata</taxon>
        <taxon>Vertebrata</taxon>
        <taxon>Cyclostomata</taxon>
        <taxon>Myxini</taxon>
        <taxon>Myxiniformes</taxon>
        <taxon>Myxinidae</taxon>
        <taxon>Eptatretinae</taxon>
        <taxon>Eptatretus</taxon>
    </lineage>
</organism>
<dbReference type="PROSITE" id="PS50102">
    <property type="entry name" value="RRM"/>
    <property type="match status" value="1"/>
</dbReference>
<dbReference type="GeneTree" id="ENSGT00390000013765"/>
<dbReference type="Pfam" id="PF00076">
    <property type="entry name" value="RRM_1"/>
    <property type="match status" value="1"/>
</dbReference>
<reference evidence="7" key="2">
    <citation type="submission" date="2025-09" db="UniProtKB">
        <authorList>
            <consortium name="Ensembl"/>
        </authorList>
    </citation>
    <scope>IDENTIFICATION</scope>
</reference>
<evidence type="ECO:0000256" key="2">
    <source>
        <dbReference type="ARBA" id="ARBA00022884"/>
    </source>
</evidence>
<accession>A0A8C4QF79</accession>
<dbReference type="AlphaFoldDB" id="A0A8C4QF79"/>
<dbReference type="Ensembl" id="ENSEBUT00000015046.1">
    <property type="protein sequence ID" value="ENSEBUP00000014470.1"/>
    <property type="gene ID" value="ENSEBUG00000009127.1"/>
</dbReference>
<dbReference type="CDD" id="cd12355">
    <property type="entry name" value="RRM_RBM18"/>
    <property type="match status" value="1"/>
</dbReference>
<feature type="region of interest" description="Disordered" evidence="5">
    <location>
        <begin position="158"/>
        <end position="194"/>
    </location>
</feature>
<evidence type="ECO:0000256" key="1">
    <source>
        <dbReference type="ARBA" id="ARBA00021141"/>
    </source>
</evidence>
<feature type="region of interest" description="Disordered" evidence="5">
    <location>
        <begin position="110"/>
        <end position="140"/>
    </location>
</feature>
<evidence type="ECO:0000313" key="8">
    <source>
        <dbReference type="Proteomes" id="UP000694388"/>
    </source>
</evidence>
<feature type="domain" description="RRM" evidence="6">
    <location>
        <begin position="27"/>
        <end position="108"/>
    </location>
</feature>
<proteinExistence type="predicted"/>
<feature type="compositionally biased region" description="Polar residues" evidence="5">
    <location>
        <begin position="122"/>
        <end position="132"/>
    </location>
</feature>
<dbReference type="InterPro" id="IPR035979">
    <property type="entry name" value="RBD_domain_sf"/>
</dbReference>
<name>A0A8C4QF79_EPTBU</name>
<dbReference type="SMART" id="SM00360">
    <property type="entry name" value="RRM"/>
    <property type="match status" value="1"/>
</dbReference>